<dbReference type="EMBL" id="UINC01167690">
    <property type="protein sequence ID" value="SVD70341.1"/>
    <property type="molecule type" value="Genomic_DNA"/>
</dbReference>
<evidence type="ECO:0000256" key="10">
    <source>
        <dbReference type="ARBA" id="ARBA00022989"/>
    </source>
</evidence>
<comment type="subcellular location">
    <subcellularLocation>
        <location evidence="2">Cell membrane</location>
        <topology evidence="2">Multi-pass membrane protein</topology>
    </subcellularLocation>
</comment>
<dbReference type="Pfam" id="PF02163">
    <property type="entry name" value="Peptidase_M50"/>
    <property type="match status" value="1"/>
</dbReference>
<evidence type="ECO:0000256" key="13">
    <source>
        <dbReference type="SAM" id="Phobius"/>
    </source>
</evidence>
<evidence type="ECO:0000256" key="12">
    <source>
        <dbReference type="ARBA" id="ARBA00023136"/>
    </source>
</evidence>
<evidence type="ECO:0000256" key="1">
    <source>
        <dbReference type="ARBA" id="ARBA00001947"/>
    </source>
</evidence>
<evidence type="ECO:0000256" key="11">
    <source>
        <dbReference type="ARBA" id="ARBA00023049"/>
    </source>
</evidence>
<feature type="transmembrane region" description="Helical" evidence="13">
    <location>
        <begin position="93"/>
        <end position="116"/>
    </location>
</feature>
<dbReference type="GO" id="GO:0008237">
    <property type="term" value="F:metallopeptidase activity"/>
    <property type="evidence" value="ECO:0007669"/>
    <property type="project" value="UniProtKB-KW"/>
</dbReference>
<evidence type="ECO:0000256" key="3">
    <source>
        <dbReference type="ARBA" id="ARBA00007931"/>
    </source>
</evidence>
<proteinExistence type="inferred from homology"/>
<feature type="domain" description="Peptidase M50" evidence="14">
    <location>
        <begin position="139"/>
        <end position="191"/>
    </location>
</feature>
<evidence type="ECO:0000256" key="5">
    <source>
        <dbReference type="ARBA" id="ARBA00022670"/>
    </source>
</evidence>
<evidence type="ECO:0000259" key="14">
    <source>
        <dbReference type="Pfam" id="PF02163"/>
    </source>
</evidence>
<sequence length="209" mass="22113">MLDFNVINLLAVFLVLLLSLTVHETAHAWTADRLGDPTARLLGRISLNPVVHVDPIGTVILPLVAFSTGAPIIGWAKPVPVDIASLGRGRRDFVLVAAAGPASNIALAVLASWALGVLEAGWLDIGDGGPEPVLHWIARLAFQVNLLLAVFNMIPVPPLDGGNVLGGLLPVTLSNSFDRLLRPYGFLILYALILTGTLGTIIGPPYLFL</sequence>
<keyword evidence="5" id="KW-0645">Protease</keyword>
<dbReference type="PANTHER" id="PTHR35864">
    <property type="entry name" value="ZINC METALLOPROTEASE MJ0611-RELATED"/>
    <property type="match status" value="1"/>
</dbReference>
<dbReference type="InterPro" id="IPR008915">
    <property type="entry name" value="Peptidase_M50"/>
</dbReference>
<name>A0A382XIU5_9ZZZZ</name>
<dbReference type="PANTHER" id="PTHR35864:SF1">
    <property type="entry name" value="ZINC METALLOPROTEASE YWHC-RELATED"/>
    <property type="match status" value="1"/>
</dbReference>
<dbReference type="CDD" id="cd06158">
    <property type="entry name" value="S2P-M50_like_1"/>
    <property type="match status" value="1"/>
</dbReference>
<keyword evidence="6 13" id="KW-0812">Transmembrane</keyword>
<comment type="similarity">
    <text evidence="3">Belongs to the peptidase M50B family.</text>
</comment>
<evidence type="ECO:0000256" key="4">
    <source>
        <dbReference type="ARBA" id="ARBA00022475"/>
    </source>
</evidence>
<keyword evidence="12 13" id="KW-0472">Membrane</keyword>
<dbReference type="GO" id="GO:0006508">
    <property type="term" value="P:proteolysis"/>
    <property type="evidence" value="ECO:0007669"/>
    <property type="project" value="UniProtKB-KW"/>
</dbReference>
<keyword evidence="9" id="KW-0862">Zinc</keyword>
<evidence type="ECO:0000313" key="15">
    <source>
        <dbReference type="EMBL" id="SVD70341.1"/>
    </source>
</evidence>
<evidence type="ECO:0000256" key="7">
    <source>
        <dbReference type="ARBA" id="ARBA00022723"/>
    </source>
</evidence>
<dbReference type="GO" id="GO:0046872">
    <property type="term" value="F:metal ion binding"/>
    <property type="evidence" value="ECO:0007669"/>
    <property type="project" value="UniProtKB-KW"/>
</dbReference>
<feature type="transmembrane region" description="Helical" evidence="13">
    <location>
        <begin position="184"/>
        <end position="208"/>
    </location>
</feature>
<organism evidence="15">
    <name type="scientific">marine metagenome</name>
    <dbReference type="NCBI Taxonomy" id="408172"/>
    <lineage>
        <taxon>unclassified sequences</taxon>
        <taxon>metagenomes</taxon>
        <taxon>ecological metagenomes</taxon>
    </lineage>
</organism>
<dbReference type="InterPro" id="IPR052348">
    <property type="entry name" value="Metallopeptidase_M50B"/>
</dbReference>
<feature type="transmembrane region" description="Helical" evidence="13">
    <location>
        <begin position="52"/>
        <end position="73"/>
    </location>
</feature>
<dbReference type="GO" id="GO:0005886">
    <property type="term" value="C:plasma membrane"/>
    <property type="evidence" value="ECO:0007669"/>
    <property type="project" value="UniProtKB-SubCell"/>
</dbReference>
<keyword evidence="11" id="KW-0482">Metalloprotease</keyword>
<protein>
    <recommendedName>
        <fullName evidence="14">Peptidase M50 domain-containing protein</fullName>
    </recommendedName>
</protein>
<keyword evidence="8" id="KW-0378">Hydrolase</keyword>
<dbReference type="AlphaFoldDB" id="A0A382XIU5"/>
<reference evidence="15" key="1">
    <citation type="submission" date="2018-05" db="EMBL/GenBank/DDBJ databases">
        <authorList>
            <person name="Lanie J.A."/>
            <person name="Ng W.-L."/>
            <person name="Kazmierczak K.M."/>
            <person name="Andrzejewski T.M."/>
            <person name="Davidsen T.M."/>
            <person name="Wayne K.J."/>
            <person name="Tettelin H."/>
            <person name="Glass J.I."/>
            <person name="Rusch D."/>
            <person name="Podicherti R."/>
            <person name="Tsui H.-C.T."/>
            <person name="Winkler M.E."/>
        </authorList>
    </citation>
    <scope>NUCLEOTIDE SEQUENCE</scope>
</reference>
<accession>A0A382XIU5</accession>
<comment type="cofactor">
    <cofactor evidence="1">
        <name>Zn(2+)</name>
        <dbReference type="ChEBI" id="CHEBI:29105"/>
    </cofactor>
</comment>
<keyword evidence="10 13" id="KW-1133">Transmembrane helix</keyword>
<evidence type="ECO:0000256" key="9">
    <source>
        <dbReference type="ARBA" id="ARBA00022833"/>
    </source>
</evidence>
<gene>
    <name evidence="15" type="ORF">METZ01_LOCUS423195</name>
</gene>
<dbReference type="InterPro" id="IPR044537">
    <property type="entry name" value="Rip2-like"/>
</dbReference>
<evidence type="ECO:0000256" key="6">
    <source>
        <dbReference type="ARBA" id="ARBA00022692"/>
    </source>
</evidence>
<feature type="non-terminal residue" evidence="15">
    <location>
        <position position="209"/>
    </location>
</feature>
<evidence type="ECO:0000256" key="2">
    <source>
        <dbReference type="ARBA" id="ARBA00004651"/>
    </source>
</evidence>
<evidence type="ECO:0000256" key="8">
    <source>
        <dbReference type="ARBA" id="ARBA00022801"/>
    </source>
</evidence>
<keyword evidence="7" id="KW-0479">Metal-binding</keyword>
<keyword evidence="4" id="KW-1003">Cell membrane</keyword>